<evidence type="ECO:0000256" key="1">
    <source>
        <dbReference type="ARBA" id="ARBA00004653"/>
    </source>
</evidence>
<keyword evidence="3" id="KW-0813">Transport</keyword>
<evidence type="ECO:0000256" key="5">
    <source>
        <dbReference type="ARBA" id="ARBA00022927"/>
    </source>
</evidence>
<dbReference type="GO" id="GO:0034067">
    <property type="term" value="P:protein localization to Golgi apparatus"/>
    <property type="evidence" value="ECO:0007669"/>
    <property type="project" value="TreeGrafter"/>
</dbReference>
<dbReference type="GeneID" id="37273364"/>
<evidence type="ECO:0000256" key="7">
    <source>
        <dbReference type="ARBA" id="ARBA00023034"/>
    </source>
</evidence>
<name>A0A316Z6G1_9BASI</name>
<comment type="similarity">
    <text evidence="2">Belongs to the SYS1 family.</text>
</comment>
<dbReference type="RefSeq" id="XP_025596827.1">
    <property type="nucleotide sequence ID" value="XM_025745820.1"/>
</dbReference>
<comment type="subcellular location">
    <subcellularLocation>
        <location evidence="1">Golgi apparatus membrane</location>
        <topology evidence="1">Multi-pass membrane protein</topology>
    </subcellularLocation>
</comment>
<evidence type="ECO:0000313" key="11">
    <source>
        <dbReference type="EMBL" id="PWN96548.1"/>
    </source>
</evidence>
<reference evidence="11 12" key="1">
    <citation type="journal article" date="2018" name="Mol. Biol. Evol.">
        <title>Broad Genomic Sampling Reveals a Smut Pathogenic Ancestry of the Fungal Clade Ustilaginomycotina.</title>
        <authorList>
            <person name="Kijpornyongpan T."/>
            <person name="Mondo S.J."/>
            <person name="Barry K."/>
            <person name="Sandor L."/>
            <person name="Lee J."/>
            <person name="Lipzen A."/>
            <person name="Pangilinan J."/>
            <person name="LaButti K."/>
            <person name="Hainaut M."/>
            <person name="Henrissat B."/>
            <person name="Grigoriev I.V."/>
            <person name="Spatafora J.W."/>
            <person name="Aime M.C."/>
        </authorList>
    </citation>
    <scope>NUCLEOTIDE SEQUENCE [LARGE SCALE GENOMIC DNA]</scope>
    <source>
        <strain evidence="11 12">MCA 4186</strain>
    </source>
</reference>
<evidence type="ECO:0000256" key="10">
    <source>
        <dbReference type="SAM" id="Phobius"/>
    </source>
</evidence>
<feature type="compositionally biased region" description="Basic and acidic residues" evidence="9">
    <location>
        <begin position="176"/>
        <end position="190"/>
    </location>
</feature>
<keyword evidence="8 10" id="KW-0472">Membrane</keyword>
<keyword evidence="5" id="KW-0653">Protein transport</keyword>
<proteinExistence type="inferred from homology"/>
<feature type="transmembrane region" description="Helical" evidence="10">
    <location>
        <begin position="110"/>
        <end position="127"/>
    </location>
</feature>
<keyword evidence="4 10" id="KW-0812">Transmembrane</keyword>
<evidence type="ECO:0000256" key="4">
    <source>
        <dbReference type="ARBA" id="ARBA00022692"/>
    </source>
</evidence>
<evidence type="ECO:0000256" key="3">
    <source>
        <dbReference type="ARBA" id="ARBA00022448"/>
    </source>
</evidence>
<dbReference type="STRING" id="58919.A0A316Z6G1"/>
<dbReference type="GO" id="GO:0005829">
    <property type="term" value="C:cytosol"/>
    <property type="evidence" value="ECO:0007669"/>
    <property type="project" value="GOC"/>
</dbReference>
<evidence type="ECO:0000256" key="9">
    <source>
        <dbReference type="SAM" id="MobiDB-lite"/>
    </source>
</evidence>
<dbReference type="GO" id="GO:0005802">
    <property type="term" value="C:trans-Golgi network"/>
    <property type="evidence" value="ECO:0007669"/>
    <property type="project" value="TreeGrafter"/>
</dbReference>
<dbReference type="GO" id="GO:0000139">
    <property type="term" value="C:Golgi membrane"/>
    <property type="evidence" value="ECO:0007669"/>
    <property type="project" value="UniProtKB-SubCell"/>
</dbReference>
<feature type="transmembrane region" description="Helical" evidence="10">
    <location>
        <begin position="28"/>
        <end position="46"/>
    </location>
</feature>
<dbReference type="PANTHER" id="PTHR12952:SF0">
    <property type="entry name" value="PROTEIN SYS1 HOMOLOG"/>
    <property type="match status" value="1"/>
</dbReference>
<evidence type="ECO:0000256" key="8">
    <source>
        <dbReference type="ARBA" id="ARBA00023136"/>
    </source>
</evidence>
<dbReference type="PANTHER" id="PTHR12952">
    <property type="entry name" value="SYS1"/>
    <property type="match status" value="1"/>
</dbReference>
<feature type="region of interest" description="Disordered" evidence="9">
    <location>
        <begin position="142"/>
        <end position="190"/>
    </location>
</feature>
<dbReference type="EMBL" id="KZ819298">
    <property type="protein sequence ID" value="PWN96548.1"/>
    <property type="molecule type" value="Genomic_DNA"/>
</dbReference>
<dbReference type="GO" id="GO:0006895">
    <property type="term" value="P:Golgi to endosome transport"/>
    <property type="evidence" value="ECO:0007669"/>
    <property type="project" value="TreeGrafter"/>
</dbReference>
<keyword evidence="7" id="KW-0333">Golgi apparatus</keyword>
<feature type="transmembrane region" description="Helical" evidence="10">
    <location>
        <begin position="58"/>
        <end position="79"/>
    </location>
</feature>
<dbReference type="Proteomes" id="UP000245946">
    <property type="component" value="Unassembled WGS sequence"/>
</dbReference>
<accession>A0A316Z6G1</accession>
<dbReference type="Pfam" id="PF09801">
    <property type="entry name" value="SYS1"/>
    <property type="match status" value="1"/>
</dbReference>
<keyword evidence="6 10" id="KW-1133">Transmembrane helix</keyword>
<evidence type="ECO:0000256" key="2">
    <source>
        <dbReference type="ARBA" id="ARBA00008160"/>
    </source>
</evidence>
<organism evidence="11 12">
    <name type="scientific">Tilletiopsis washingtonensis</name>
    <dbReference type="NCBI Taxonomy" id="58919"/>
    <lineage>
        <taxon>Eukaryota</taxon>
        <taxon>Fungi</taxon>
        <taxon>Dikarya</taxon>
        <taxon>Basidiomycota</taxon>
        <taxon>Ustilaginomycotina</taxon>
        <taxon>Exobasidiomycetes</taxon>
        <taxon>Entylomatales</taxon>
        <taxon>Entylomatales incertae sedis</taxon>
        <taxon>Tilletiopsis</taxon>
    </lineage>
</organism>
<evidence type="ECO:0000313" key="12">
    <source>
        <dbReference type="Proteomes" id="UP000245946"/>
    </source>
</evidence>
<evidence type="ECO:0000256" key="6">
    <source>
        <dbReference type="ARBA" id="ARBA00022989"/>
    </source>
</evidence>
<dbReference type="AlphaFoldDB" id="A0A316Z6G1"/>
<dbReference type="InterPro" id="IPR019185">
    <property type="entry name" value="Integral_membrane_SYS1-rel"/>
</dbReference>
<gene>
    <name evidence="11" type="ORF">FA09DRAFT_76302</name>
</gene>
<dbReference type="GO" id="GO:0043001">
    <property type="term" value="P:Golgi to plasma membrane protein transport"/>
    <property type="evidence" value="ECO:0007669"/>
    <property type="project" value="TreeGrafter"/>
</dbReference>
<keyword evidence="12" id="KW-1185">Reference proteome</keyword>
<sequence>MRAPFASLRALLSAPVSGFDAWRLVAQIAVLQTLHYFVLLLLLPLAHLMISADARRKWAAWLAWSVAGVVDVHLLLFLIRRPTQMLDHVLTLHVLHLVATIFYTRAFPCPTYFALAAVHAAAVVLVAERRAVQREMHDGFEPLQLDDEEEASGAAAPSASRRTEEVFKLEDDDDDAGRTKEEIEMRPLQP</sequence>
<protein>
    <submittedName>
        <fullName evidence="11">Uncharacterized protein</fullName>
    </submittedName>
</protein>